<feature type="transmembrane region" description="Helical" evidence="1">
    <location>
        <begin position="225"/>
        <end position="245"/>
    </location>
</feature>
<keyword evidence="1" id="KW-1133">Transmembrane helix</keyword>
<geneLocation type="plasmid" evidence="2">
    <name>pTP33</name>
</geneLocation>
<feature type="transmembrane region" description="Helical" evidence="1">
    <location>
        <begin position="74"/>
        <end position="98"/>
    </location>
</feature>
<evidence type="ECO:0000313" key="2">
    <source>
        <dbReference type="EMBL" id="AKT73168.1"/>
    </source>
</evidence>
<sequence>MILDELVTKFGIDVDTEKLKAFVGSIGNAAKTIADKANQANAELQQVNDSAIAGAQQVGEQAQAAEKPLNRLRLLALGVTTVIGAATAKVLGFVVGAIGGARDLANEKGLLYQISERELEQADAYSAALKRNQLAVDSLRTKIALNLTPALTRMTTGFYHLLESNKDLITNGITKVIQVSGKVVQVFFNAWRATDRVVTSTIGWKNALLVLVAVLAVVKRATISAFIVNPVTWVIAAIAGLLLLLDDLMTYLDGGDAQFGEFWGACVKWIKQVKGWWDSLSGEMQASIKLIGSLLAVMFGTQVFRASTQGATLFLKALRLLLSPVRGLISVFRIAAQAAMFFGRALFANPIGLVIAAIAGLLYIGYDLYKWFNGGESVFGNWYQAIADAWKKVKAMFASGFKYILSLFGVNEKDADRYIDRLSNIYSKVWALLTWPFTAAFEYIKGLYSVFTDDSTTWVQKFEAIFGLLLDLLSAPFKAGWDLVKAIFGLADGDVEKFITDIGKSFSGVIDAIVKPFKTAFDEVKRYYDDTVGKISGAWDSVTEGASKAWNSTLDFVGLSDNTSAPQPANYASQANSHATTVKGGDVKAEIHISATNTDDARRGVETGLDNANKRAMARLQGVAKG</sequence>
<feature type="transmembrane region" description="Helical" evidence="1">
    <location>
        <begin position="197"/>
        <end position="218"/>
    </location>
</feature>
<dbReference type="RefSeq" id="WP_016261354.1">
    <property type="nucleotide sequence ID" value="NZ_CP045152.1"/>
</dbReference>
<accession>A0A5P8YMB3</accession>
<proteinExistence type="predicted"/>
<accession>A0A0K1H0N9</accession>
<dbReference type="AlphaFoldDB" id="A0A0K1H0N9"/>
<organism evidence="2">
    <name type="scientific">Yersinia pestis</name>
    <dbReference type="NCBI Taxonomy" id="632"/>
    <lineage>
        <taxon>Bacteria</taxon>
        <taxon>Pseudomonadati</taxon>
        <taxon>Pseudomonadota</taxon>
        <taxon>Gammaproteobacteria</taxon>
        <taxon>Enterobacterales</taxon>
        <taxon>Yersiniaceae</taxon>
        <taxon>Yersinia</taxon>
    </lineage>
</organism>
<keyword evidence="1" id="KW-0472">Membrane</keyword>
<feature type="transmembrane region" description="Helical" evidence="1">
    <location>
        <begin position="341"/>
        <end position="364"/>
    </location>
</feature>
<keyword evidence="2" id="KW-0614">Plasmid</keyword>
<keyword evidence="1" id="KW-0812">Transmembrane</keyword>
<protein>
    <submittedName>
        <fullName evidence="2">Phage-related protein</fullName>
    </submittedName>
</protein>
<reference evidence="2" key="1">
    <citation type="submission" date="2015-06" db="EMBL/GenBank/DDBJ databases">
        <title>Complete cryptic plasmid (pTP33) assembly of Yersinia pestis biovar Medievalis strain I-2638.</title>
        <authorList>
            <person name="Afanas'ev M.V."/>
            <person name="Tokmakova E.G."/>
            <person name="Polovinkina V.S."/>
            <person name="Sidorova E.A."/>
            <person name="Sinkov V.V."/>
            <person name="Balakhonov S.V."/>
        </authorList>
    </citation>
    <scope>NUCLEOTIDE SEQUENCE</scope>
    <source>
        <strain evidence="2">I-2638</strain>
        <plasmid evidence="2">pTP33</plasmid>
    </source>
</reference>
<evidence type="ECO:0000256" key="1">
    <source>
        <dbReference type="SAM" id="Phobius"/>
    </source>
</evidence>
<name>A0A0K1H0N9_YERPE</name>
<dbReference type="EMBL" id="KT020860">
    <property type="protein sequence ID" value="AKT73168.1"/>
    <property type="molecule type" value="Genomic_DNA"/>
</dbReference>